<organism evidence="1 2">
    <name type="scientific">Caerostris darwini</name>
    <dbReference type="NCBI Taxonomy" id="1538125"/>
    <lineage>
        <taxon>Eukaryota</taxon>
        <taxon>Metazoa</taxon>
        <taxon>Ecdysozoa</taxon>
        <taxon>Arthropoda</taxon>
        <taxon>Chelicerata</taxon>
        <taxon>Arachnida</taxon>
        <taxon>Araneae</taxon>
        <taxon>Araneomorphae</taxon>
        <taxon>Entelegynae</taxon>
        <taxon>Araneoidea</taxon>
        <taxon>Araneidae</taxon>
        <taxon>Caerostris</taxon>
    </lineage>
</organism>
<reference evidence="1 2" key="1">
    <citation type="submission" date="2021-06" db="EMBL/GenBank/DDBJ databases">
        <title>Caerostris darwini draft genome.</title>
        <authorList>
            <person name="Kono N."/>
            <person name="Arakawa K."/>
        </authorList>
    </citation>
    <scope>NUCLEOTIDE SEQUENCE [LARGE SCALE GENOMIC DNA]</scope>
</reference>
<evidence type="ECO:0000313" key="2">
    <source>
        <dbReference type="Proteomes" id="UP001054837"/>
    </source>
</evidence>
<keyword evidence="2" id="KW-1185">Reference proteome</keyword>
<dbReference type="EMBL" id="BPLQ01009733">
    <property type="protein sequence ID" value="GIY46249.1"/>
    <property type="molecule type" value="Genomic_DNA"/>
</dbReference>
<comment type="caution">
    <text evidence="1">The sequence shown here is derived from an EMBL/GenBank/DDBJ whole genome shotgun (WGS) entry which is preliminary data.</text>
</comment>
<dbReference type="AlphaFoldDB" id="A0AAV4TJF5"/>
<proteinExistence type="predicted"/>
<dbReference type="Proteomes" id="UP001054837">
    <property type="component" value="Unassembled WGS sequence"/>
</dbReference>
<protein>
    <submittedName>
        <fullName evidence="1">Uncharacterized protein</fullName>
    </submittedName>
</protein>
<accession>A0AAV4TJF5</accession>
<evidence type="ECO:0000313" key="1">
    <source>
        <dbReference type="EMBL" id="GIY46249.1"/>
    </source>
</evidence>
<sequence length="97" mass="10903">MKKRFRYEYAIHSVQEDSVSNPLITPSVDLKLSPPVLVLLYPPIRITDIRNGDCNVCVFSHNEWNCGTITSKIHLRNLPFMTHRSAVHAGTGAPKTS</sequence>
<gene>
    <name evidence="1" type="ORF">CDAR_234661</name>
</gene>
<name>A0AAV4TJF5_9ARAC</name>